<dbReference type="Proteomes" id="UP001147695">
    <property type="component" value="Unassembled WGS sequence"/>
</dbReference>
<feature type="region of interest" description="Disordered" evidence="1">
    <location>
        <begin position="46"/>
        <end position="70"/>
    </location>
</feature>
<protein>
    <submittedName>
        <fullName evidence="2">Uncharacterized protein</fullName>
    </submittedName>
</protein>
<comment type="caution">
    <text evidence="2">The sequence shown here is derived from an EMBL/GenBank/DDBJ whole genome shotgun (WGS) entry which is preliminary data.</text>
</comment>
<accession>A0A9W9UFC9</accession>
<sequence>MSVKKEWNPLSSIIHDVSVNDIAARIWELNGIAACGKGILSRDSSPVMPPMNPAAETECATAEDTKIHAT</sequence>
<evidence type="ECO:0000256" key="1">
    <source>
        <dbReference type="SAM" id="MobiDB-lite"/>
    </source>
</evidence>
<organism evidence="2 3">
    <name type="scientific">Penicillium brevicompactum</name>
    <dbReference type="NCBI Taxonomy" id="5074"/>
    <lineage>
        <taxon>Eukaryota</taxon>
        <taxon>Fungi</taxon>
        <taxon>Dikarya</taxon>
        <taxon>Ascomycota</taxon>
        <taxon>Pezizomycotina</taxon>
        <taxon>Eurotiomycetes</taxon>
        <taxon>Eurotiomycetidae</taxon>
        <taxon>Eurotiales</taxon>
        <taxon>Aspergillaceae</taxon>
        <taxon>Penicillium</taxon>
    </lineage>
</organism>
<evidence type="ECO:0000313" key="3">
    <source>
        <dbReference type="Proteomes" id="UP001147695"/>
    </source>
</evidence>
<dbReference type="AlphaFoldDB" id="A0A9W9UFC9"/>
<gene>
    <name evidence="2" type="ORF">N7452_005072</name>
</gene>
<name>A0A9W9UFC9_PENBR</name>
<evidence type="ECO:0000313" key="2">
    <source>
        <dbReference type="EMBL" id="KAJ5338344.1"/>
    </source>
</evidence>
<proteinExistence type="predicted"/>
<dbReference type="EMBL" id="JAPZBQ010000003">
    <property type="protein sequence ID" value="KAJ5338344.1"/>
    <property type="molecule type" value="Genomic_DNA"/>
</dbReference>
<reference evidence="2" key="2">
    <citation type="journal article" date="2023" name="IMA Fungus">
        <title>Comparative genomic study of the Penicillium genus elucidates a diverse pangenome and 15 lateral gene transfer events.</title>
        <authorList>
            <person name="Petersen C."/>
            <person name="Sorensen T."/>
            <person name="Nielsen M.R."/>
            <person name="Sondergaard T.E."/>
            <person name="Sorensen J.L."/>
            <person name="Fitzpatrick D.A."/>
            <person name="Frisvad J.C."/>
            <person name="Nielsen K.L."/>
        </authorList>
    </citation>
    <scope>NUCLEOTIDE SEQUENCE</scope>
    <source>
        <strain evidence="2">IBT 35673</strain>
    </source>
</reference>
<reference evidence="2" key="1">
    <citation type="submission" date="2022-12" db="EMBL/GenBank/DDBJ databases">
        <authorList>
            <person name="Petersen C."/>
        </authorList>
    </citation>
    <scope>NUCLEOTIDE SEQUENCE</scope>
    <source>
        <strain evidence="2">IBT 35673</strain>
    </source>
</reference>